<evidence type="ECO:0000256" key="7">
    <source>
        <dbReference type="ARBA" id="ARBA00022660"/>
    </source>
</evidence>
<dbReference type="GO" id="GO:0020037">
    <property type="term" value="F:heme binding"/>
    <property type="evidence" value="ECO:0007669"/>
    <property type="project" value="InterPro"/>
</dbReference>
<dbReference type="InterPro" id="IPR023616">
    <property type="entry name" value="Cyt_c_oxase-like_su1_dom"/>
</dbReference>
<dbReference type="InterPro" id="IPR036927">
    <property type="entry name" value="Cyt_c_oxase-like_su1_sf"/>
</dbReference>
<evidence type="ECO:0000256" key="11">
    <source>
        <dbReference type="ARBA" id="ARBA00022982"/>
    </source>
</evidence>
<evidence type="ECO:0000313" key="22">
    <source>
        <dbReference type="Proteomes" id="UP000432464"/>
    </source>
</evidence>
<dbReference type="RefSeq" id="WP_328289950.1">
    <property type="nucleotide sequence ID" value="NZ_WMBB01000004.1"/>
</dbReference>
<keyword evidence="22" id="KW-1185">Reference proteome</keyword>
<evidence type="ECO:0000256" key="2">
    <source>
        <dbReference type="ARBA" id="ARBA00004673"/>
    </source>
</evidence>
<evidence type="ECO:0000256" key="14">
    <source>
        <dbReference type="ARBA" id="ARBA00023008"/>
    </source>
</evidence>
<keyword evidence="21" id="KW-0560">Oxidoreductase</keyword>
<protein>
    <recommendedName>
        <fullName evidence="19">Cytochrome c oxidase subunit 1</fullName>
        <ecNumber evidence="19">7.1.1.9</ecNumber>
    </recommendedName>
</protein>
<dbReference type="GO" id="GO:0016491">
    <property type="term" value="F:oxidoreductase activity"/>
    <property type="evidence" value="ECO:0007669"/>
    <property type="project" value="UniProtKB-KW"/>
</dbReference>
<keyword evidence="4 18" id="KW-0813">Transport</keyword>
<dbReference type="PANTHER" id="PTHR10422">
    <property type="entry name" value="CYTOCHROME C OXIDASE SUBUNIT 1"/>
    <property type="match status" value="1"/>
</dbReference>
<comment type="pathway">
    <text evidence="2 19">Energy metabolism; oxidative phosphorylation.</text>
</comment>
<comment type="similarity">
    <text evidence="3 18">Belongs to the heme-copper respiratory oxidase family.</text>
</comment>
<keyword evidence="11 18" id="KW-0249">Electron transport</keyword>
<comment type="caution">
    <text evidence="21">The sequence shown here is derived from an EMBL/GenBank/DDBJ whole genome shotgun (WGS) entry which is preliminary data.</text>
</comment>
<keyword evidence="9 19" id="KW-0479">Metal-binding</keyword>
<comment type="catalytic activity">
    <reaction evidence="17 19">
        <text>4 Fe(II)-[cytochrome c] + O2 + 8 H(+)(in) = 4 Fe(III)-[cytochrome c] + 2 H2O + 4 H(+)(out)</text>
        <dbReference type="Rhea" id="RHEA:11436"/>
        <dbReference type="Rhea" id="RHEA-COMP:10350"/>
        <dbReference type="Rhea" id="RHEA-COMP:14399"/>
        <dbReference type="ChEBI" id="CHEBI:15377"/>
        <dbReference type="ChEBI" id="CHEBI:15378"/>
        <dbReference type="ChEBI" id="CHEBI:15379"/>
        <dbReference type="ChEBI" id="CHEBI:29033"/>
        <dbReference type="ChEBI" id="CHEBI:29034"/>
        <dbReference type="EC" id="7.1.1.9"/>
    </reaction>
</comment>
<dbReference type="InterPro" id="IPR000883">
    <property type="entry name" value="Cyt_C_Oxase_1"/>
</dbReference>
<dbReference type="EC" id="7.1.1.9" evidence="19"/>
<dbReference type="PANTHER" id="PTHR10422:SF18">
    <property type="entry name" value="CYTOCHROME C OXIDASE SUBUNIT 1"/>
    <property type="match status" value="1"/>
</dbReference>
<dbReference type="AlphaFoldDB" id="A0A6I3KZW4"/>
<dbReference type="PROSITE" id="PS00077">
    <property type="entry name" value="COX1_CUB"/>
    <property type="match status" value="1"/>
</dbReference>
<dbReference type="SUPFAM" id="SSF81442">
    <property type="entry name" value="Cytochrome c oxidase subunit I-like"/>
    <property type="match status" value="1"/>
</dbReference>
<evidence type="ECO:0000256" key="12">
    <source>
        <dbReference type="ARBA" id="ARBA00022989"/>
    </source>
</evidence>
<dbReference type="Proteomes" id="UP000432464">
    <property type="component" value="Unassembled WGS sequence"/>
</dbReference>
<feature type="domain" description="Cytochrome oxidase subunit I profile" evidence="20">
    <location>
        <begin position="24"/>
        <end position="538"/>
    </location>
</feature>
<evidence type="ECO:0000256" key="3">
    <source>
        <dbReference type="ARBA" id="ARBA00009578"/>
    </source>
</evidence>
<evidence type="ECO:0000256" key="4">
    <source>
        <dbReference type="ARBA" id="ARBA00022448"/>
    </source>
</evidence>
<feature type="transmembrane region" description="Helical" evidence="19">
    <location>
        <begin position="172"/>
        <end position="197"/>
    </location>
</feature>
<dbReference type="GO" id="GO:0015990">
    <property type="term" value="P:electron transport coupled proton transport"/>
    <property type="evidence" value="ECO:0007669"/>
    <property type="project" value="InterPro"/>
</dbReference>
<dbReference type="FunFam" id="1.20.210.10:FF:000003">
    <property type="entry name" value="Cytochrome c oxidase subunit 1"/>
    <property type="match status" value="1"/>
</dbReference>
<dbReference type="GO" id="GO:0046872">
    <property type="term" value="F:metal ion binding"/>
    <property type="evidence" value="ECO:0007669"/>
    <property type="project" value="UniProtKB-KW"/>
</dbReference>
<dbReference type="InterPro" id="IPR014241">
    <property type="entry name" value="Cyt_c_oxidase_su1_bac"/>
</dbReference>
<dbReference type="PRINTS" id="PR01165">
    <property type="entry name" value="CYCOXIDASEI"/>
</dbReference>
<evidence type="ECO:0000256" key="9">
    <source>
        <dbReference type="ARBA" id="ARBA00022723"/>
    </source>
</evidence>
<dbReference type="Pfam" id="PF00115">
    <property type="entry name" value="COX1"/>
    <property type="match status" value="1"/>
</dbReference>
<feature type="transmembrane region" description="Helical" evidence="19">
    <location>
        <begin position="431"/>
        <end position="453"/>
    </location>
</feature>
<evidence type="ECO:0000256" key="16">
    <source>
        <dbReference type="ARBA" id="ARBA00025218"/>
    </source>
</evidence>
<dbReference type="GO" id="GO:0006119">
    <property type="term" value="P:oxidative phosphorylation"/>
    <property type="evidence" value="ECO:0007669"/>
    <property type="project" value="UniProtKB-UniPathway"/>
</dbReference>
<proteinExistence type="inferred from homology"/>
<keyword evidence="5 19" id="KW-1003">Cell membrane</keyword>
<feature type="transmembrane region" description="Helical" evidence="19">
    <location>
        <begin position="326"/>
        <end position="347"/>
    </location>
</feature>
<feature type="transmembrane region" description="Helical" evidence="19">
    <location>
        <begin position="40"/>
        <end position="63"/>
    </location>
</feature>
<evidence type="ECO:0000256" key="13">
    <source>
        <dbReference type="ARBA" id="ARBA00023004"/>
    </source>
</evidence>
<dbReference type="EMBL" id="WMBB01000004">
    <property type="protein sequence ID" value="MTE13129.1"/>
    <property type="molecule type" value="Genomic_DNA"/>
</dbReference>
<dbReference type="InterPro" id="IPR023615">
    <property type="entry name" value="Cyt_c_Oxase_su1_BS"/>
</dbReference>
<dbReference type="GO" id="GO:0004129">
    <property type="term" value="F:cytochrome-c oxidase activity"/>
    <property type="evidence" value="ECO:0007669"/>
    <property type="project" value="UniProtKB-EC"/>
</dbReference>
<keyword evidence="10" id="KW-1278">Translocase</keyword>
<keyword evidence="8 18" id="KW-0812">Transmembrane</keyword>
<comment type="function">
    <text evidence="16 19">Cytochrome c oxidase is the component of the respiratory chain that catalyzes the reduction of oxygen to water. Subunits 1-3 form the functional core of the enzyme complex. CO I is the catalytic subunit of the enzyme. Electrons originating in cytochrome c are transferred via the copper A center of subunit 2 and heme A of subunit 1 to the bimetallic center formed by heme A3 and copper B.</text>
</comment>
<keyword evidence="14 19" id="KW-0186">Copper</keyword>
<feature type="transmembrane region" description="Helical" evidence="19">
    <location>
        <begin position="473"/>
        <end position="494"/>
    </location>
</feature>
<accession>A0A6I3KZW4</accession>
<evidence type="ECO:0000256" key="19">
    <source>
        <dbReference type="RuleBase" id="RU363061"/>
    </source>
</evidence>
<evidence type="ECO:0000256" key="5">
    <source>
        <dbReference type="ARBA" id="ARBA00022475"/>
    </source>
</evidence>
<feature type="transmembrane region" description="Helical" evidence="19">
    <location>
        <begin position="359"/>
        <end position="381"/>
    </location>
</feature>
<dbReference type="GO" id="GO:0005886">
    <property type="term" value="C:plasma membrane"/>
    <property type="evidence" value="ECO:0007669"/>
    <property type="project" value="UniProtKB-SubCell"/>
</dbReference>
<evidence type="ECO:0000259" key="20">
    <source>
        <dbReference type="PROSITE" id="PS50855"/>
    </source>
</evidence>
<keyword evidence="7 18" id="KW-0679">Respiratory chain</keyword>
<feature type="transmembrane region" description="Helical" evidence="19">
    <location>
        <begin position="259"/>
        <end position="279"/>
    </location>
</feature>
<dbReference type="CDD" id="cd01662">
    <property type="entry name" value="Ubiquinol_Oxidase_I"/>
    <property type="match status" value="1"/>
</dbReference>
<dbReference type="Gene3D" id="1.20.210.10">
    <property type="entry name" value="Cytochrome c oxidase-like, subunit I domain"/>
    <property type="match status" value="1"/>
</dbReference>
<feature type="transmembrane region" description="Helical" evidence="19">
    <location>
        <begin position="401"/>
        <end position="419"/>
    </location>
</feature>
<evidence type="ECO:0000256" key="18">
    <source>
        <dbReference type="RuleBase" id="RU000370"/>
    </source>
</evidence>
<evidence type="ECO:0000256" key="8">
    <source>
        <dbReference type="ARBA" id="ARBA00022692"/>
    </source>
</evidence>
<keyword evidence="6 18" id="KW-0349">Heme</keyword>
<feature type="transmembrane region" description="Helical" evidence="19">
    <location>
        <begin position="83"/>
        <end position="108"/>
    </location>
</feature>
<gene>
    <name evidence="21" type="primary">ctaD</name>
    <name evidence="21" type="ORF">GLP40_10115</name>
</gene>
<evidence type="ECO:0000256" key="17">
    <source>
        <dbReference type="ARBA" id="ARBA00047816"/>
    </source>
</evidence>
<feature type="transmembrane region" description="Helical" evidence="19">
    <location>
        <begin position="128"/>
        <end position="152"/>
    </location>
</feature>
<dbReference type="PROSITE" id="PS50855">
    <property type="entry name" value="COX1"/>
    <property type="match status" value="1"/>
</dbReference>
<evidence type="ECO:0000313" key="21">
    <source>
        <dbReference type="EMBL" id="MTE13129.1"/>
    </source>
</evidence>
<comment type="subcellular location">
    <subcellularLocation>
        <location evidence="1 19">Cell membrane</location>
        <topology evidence="1 19">Multi-pass membrane protein</topology>
    </subcellularLocation>
</comment>
<evidence type="ECO:0000256" key="15">
    <source>
        <dbReference type="ARBA" id="ARBA00023136"/>
    </source>
</evidence>
<evidence type="ECO:0000256" key="10">
    <source>
        <dbReference type="ARBA" id="ARBA00022967"/>
    </source>
</evidence>
<organism evidence="21 22">
    <name type="scientific">Nocardia aurantiaca</name>
    <dbReference type="NCBI Taxonomy" id="2675850"/>
    <lineage>
        <taxon>Bacteria</taxon>
        <taxon>Bacillati</taxon>
        <taxon>Actinomycetota</taxon>
        <taxon>Actinomycetes</taxon>
        <taxon>Mycobacteriales</taxon>
        <taxon>Nocardiaceae</taxon>
        <taxon>Nocardia</taxon>
    </lineage>
</organism>
<dbReference type="UniPathway" id="UPA00705"/>
<feature type="transmembrane region" description="Helical" evidence="19">
    <location>
        <begin position="209"/>
        <end position="237"/>
    </location>
</feature>
<evidence type="ECO:0000256" key="1">
    <source>
        <dbReference type="ARBA" id="ARBA00004651"/>
    </source>
</evidence>
<keyword evidence="15 19" id="KW-0472">Membrane</keyword>
<keyword evidence="13 19" id="KW-0408">Iron</keyword>
<dbReference type="NCBIfam" id="TIGR02891">
    <property type="entry name" value="CtaD_CoxA"/>
    <property type="match status" value="1"/>
</dbReference>
<name>A0A6I3KZW4_9NOCA</name>
<feature type="transmembrane region" description="Helical" evidence="19">
    <location>
        <begin position="291"/>
        <end position="314"/>
    </location>
</feature>
<sequence>MTAVEPRPASLVEAARPYPQRTGPKGSFIYKMVTTTDPKVLGVMYLVTAMSFFLVGGIMALLMRAELARPGMQFLSPEQFNQLFTMHGTIMLLFYATAIVFGFANIILPLQIGAPDVAFPRLNAFSYWLYLFGGTMATAGFITPGGAADFGWTAYTPLSDIVHSPGVGADLWILGLAVSGLGTILGGVNMLTTVVCLRCPGMTMFRMPIFTWNIAVTSVLVLLAFPLLTAALFGLAYDRHLGGHIYDPANGGVLLYQHLFWYFGHPEVYIIALPFFGIVSEIFPVFSRKPIFGYTTLVYATLGIAALSIAVWAHHMYATGAVLLPYFSFMTFLIAVPTGVKFFNWIGTMWRGQLTFESPMLFSIGFIVTFLFGGLSGVILASPPLDFHVSDTYFVVAHFHYVLFGTIVFATFAGIYFWFPKMTGRMMDERLAKWHFWATFIGFHTTFLVQHWLGNMGMPRRYADYLPSDGFTTLNTISTIGAFILGASMLPFIWNVFKSYRYGEVVTVDDPWGYGNSLEWATSCPPPRHNFYELPRIRSERPAFELHYPHMVERMRAEAHVGWGSKSHTVKELENVSS</sequence>
<evidence type="ECO:0000256" key="6">
    <source>
        <dbReference type="ARBA" id="ARBA00022617"/>
    </source>
</evidence>
<keyword evidence="12 19" id="KW-1133">Transmembrane helix</keyword>
<dbReference type="GO" id="GO:0022904">
    <property type="term" value="P:respiratory electron transport chain"/>
    <property type="evidence" value="ECO:0007669"/>
    <property type="project" value="TreeGrafter"/>
</dbReference>
<reference evidence="21 22" key="1">
    <citation type="submission" date="2019-11" db="EMBL/GenBank/DDBJ databases">
        <title>Nocardia sp. nov. CT2-14 isolated from soil.</title>
        <authorList>
            <person name="Kanchanasin P."/>
            <person name="Tanasupawat S."/>
            <person name="Yuki M."/>
            <person name="Kudo T."/>
        </authorList>
    </citation>
    <scope>NUCLEOTIDE SEQUENCE [LARGE SCALE GENOMIC DNA]</scope>
    <source>
        <strain evidence="21 22">CT2-14</strain>
    </source>
</reference>